<comment type="subcellular location">
    <subcellularLocation>
        <location evidence="3">Endoplasmic reticulum membrane</location>
        <topology evidence="3">Peripheral membrane protein</topology>
        <orientation evidence="3">Cytoplasmic side</orientation>
    </subcellularLocation>
</comment>
<dbReference type="GO" id="GO:0072546">
    <property type="term" value="C:EMC complex"/>
    <property type="evidence" value="ECO:0007669"/>
    <property type="project" value="UniProtKB-UniRule"/>
</dbReference>
<dbReference type="Gene3D" id="1.25.40.10">
    <property type="entry name" value="Tetratricopeptide repeat domain"/>
    <property type="match status" value="1"/>
</dbReference>
<keyword evidence="2" id="KW-0802">TPR repeat</keyword>
<keyword evidence="1" id="KW-0677">Repeat</keyword>
<feature type="domain" description="EMC2 TPR-like" evidence="4">
    <location>
        <begin position="94"/>
        <end position="202"/>
    </location>
</feature>
<comment type="similarity">
    <text evidence="3">Belongs to the EMC2 family.</text>
</comment>
<dbReference type="EMBL" id="LT594501">
    <property type="protein sequence ID" value="SBT72471.1"/>
    <property type="molecule type" value="Genomic_DNA"/>
</dbReference>
<dbReference type="InterPro" id="IPR011990">
    <property type="entry name" value="TPR-like_helical_dom_sf"/>
</dbReference>
<dbReference type="AlphaFoldDB" id="A0A1C3KFR7"/>
<name>A0A1C3KFR7_PLAMA</name>
<evidence type="ECO:0000256" key="1">
    <source>
        <dbReference type="ARBA" id="ARBA00022737"/>
    </source>
</evidence>
<comment type="function">
    <text evidence="3">Part of the endoplasmic reticulum membrane protein complex (EMC) that enables the energy-independent insertion into endoplasmic reticulum membranes of newly synthesized membrane proteins.</text>
</comment>
<evidence type="ECO:0000313" key="6">
    <source>
        <dbReference type="Proteomes" id="UP000219799"/>
    </source>
</evidence>
<dbReference type="PANTHER" id="PTHR12760">
    <property type="entry name" value="TETRATRICOPEPTIDE REPEAT PROTEIN"/>
    <property type="match status" value="1"/>
</dbReference>
<keyword evidence="3" id="KW-0472">Membrane</keyword>
<dbReference type="InterPro" id="IPR055217">
    <property type="entry name" value="TPR_EMC2"/>
</dbReference>
<organism evidence="5 6">
    <name type="scientific">Plasmodium malariae</name>
    <dbReference type="NCBI Taxonomy" id="5858"/>
    <lineage>
        <taxon>Eukaryota</taxon>
        <taxon>Sar</taxon>
        <taxon>Alveolata</taxon>
        <taxon>Apicomplexa</taxon>
        <taxon>Aconoidasida</taxon>
        <taxon>Haemosporida</taxon>
        <taxon>Plasmodiidae</taxon>
        <taxon>Plasmodium</taxon>
        <taxon>Plasmodium (Plasmodium)</taxon>
    </lineage>
</organism>
<sequence length="293" mass="34972">MDEENILFYEENNVSMIEKHYQNSLEKDIQELIIFYGMKLMKKNKGKNQLYKWSLYENILKASIELNLNEFIDICFNKLKEKFGKIDGKKLNILKGMICECTNKNEEALNIYKNFLKKDHCDILIRARIMNLKKIVEKDINKVIQLLNDHLKEFPVDIESWHELGEIYIINCLYSYAIFCFEEILLHIPTNLYYILTCAELHYTINQLELSSKYFCLAIKLQSNNLRGLWGIIILNITRYLNRKPKLLNENVDIILTIHCINRLYSLYSEIKVDLIYKNTILDYLNELRDMLK</sequence>
<protein>
    <recommendedName>
        <fullName evidence="3">ER membrane protein complex subunit 2</fullName>
    </recommendedName>
</protein>
<dbReference type="VEuPathDB" id="PlasmoDB:PmUG01_13048400"/>
<evidence type="ECO:0000313" key="5">
    <source>
        <dbReference type="EMBL" id="SBT72471.1"/>
    </source>
</evidence>
<dbReference type="Pfam" id="PF22890">
    <property type="entry name" value="TPR_EMC2"/>
    <property type="match status" value="1"/>
</dbReference>
<comment type="subunit">
    <text evidence="3">Component of the ER membrane protein complex (EMC).</text>
</comment>
<accession>A0A1C3KFR7</accession>
<evidence type="ECO:0000256" key="3">
    <source>
        <dbReference type="RuleBase" id="RU367091"/>
    </source>
</evidence>
<proteinExistence type="inferred from homology"/>
<dbReference type="Proteomes" id="UP000219799">
    <property type="component" value="Chromosome 13"/>
</dbReference>
<reference evidence="5 6" key="1">
    <citation type="submission" date="2016-06" db="EMBL/GenBank/DDBJ databases">
        <authorList>
            <consortium name="Pathogen Informatics"/>
        </authorList>
    </citation>
    <scope>NUCLEOTIDE SEQUENCE [LARGE SCALE GENOMIC DNA]</scope>
    <source>
        <strain evidence="5">PmlGA01</strain>
    </source>
</reference>
<dbReference type="SUPFAM" id="SSF48452">
    <property type="entry name" value="TPR-like"/>
    <property type="match status" value="1"/>
</dbReference>
<gene>
    <name evidence="5" type="primary">EMC2</name>
    <name evidence="5" type="ORF">PMLGA01_130042400</name>
</gene>
<keyword evidence="3" id="KW-0256">Endoplasmic reticulum</keyword>
<dbReference type="InterPro" id="IPR039856">
    <property type="entry name" value="EMC2-like"/>
</dbReference>
<evidence type="ECO:0000256" key="2">
    <source>
        <dbReference type="ARBA" id="ARBA00022803"/>
    </source>
</evidence>
<evidence type="ECO:0000259" key="4">
    <source>
        <dbReference type="Pfam" id="PF22890"/>
    </source>
</evidence>